<sequence>MSVKNAMTADFLRSAYGGESMAHMRYLVWADAADREKFPNIGRLFRAVAYAEWAHAKNHFTVLKDQVGDSSVTAGAVFGLTNTVENLQGAIDGELHEVDQMYPVYLNAARYQEEKDAERSFHFAVEAEKQHAELFKKAQESAKAGNDIGDDKFYVCPVCGYTVVEDDLPEKCPVCGAKKEVFKDF</sequence>
<comment type="caution">
    <text evidence="6">The sequence shown here is derived from an EMBL/GenBank/DDBJ whole genome shotgun (WGS) entry which is preliminary data.</text>
</comment>
<evidence type="ECO:0000259" key="4">
    <source>
        <dbReference type="PROSITE" id="PS50903"/>
    </source>
</evidence>
<dbReference type="SUPFAM" id="SSF47240">
    <property type="entry name" value="Ferritin-like"/>
    <property type="match status" value="1"/>
</dbReference>
<feature type="domain" description="Rubredoxin-like" evidence="4">
    <location>
        <begin position="151"/>
        <end position="185"/>
    </location>
</feature>
<dbReference type="InterPro" id="IPR003251">
    <property type="entry name" value="Rr_diiron-bd_dom"/>
</dbReference>
<dbReference type="Gene3D" id="2.20.28.10">
    <property type="match status" value="1"/>
</dbReference>
<keyword evidence="2" id="KW-0813">Transport</keyword>
<dbReference type="PANTHER" id="PTHR33746:SF4">
    <property type="entry name" value="RUBRERYTHRIN"/>
    <property type="match status" value="1"/>
</dbReference>
<keyword evidence="3" id="KW-0249">Electron transport</keyword>
<dbReference type="SUPFAM" id="SSF57802">
    <property type="entry name" value="Rubredoxin-like"/>
    <property type="match status" value="1"/>
</dbReference>
<evidence type="ECO:0000313" key="7">
    <source>
        <dbReference type="Proteomes" id="UP001281656"/>
    </source>
</evidence>
<accession>A0ABU4JY43</accession>
<organism evidence="6 7">
    <name type="scientific">Clostridium tanneri</name>
    <dbReference type="NCBI Taxonomy" id="3037988"/>
    <lineage>
        <taxon>Bacteria</taxon>
        <taxon>Bacillati</taxon>
        <taxon>Bacillota</taxon>
        <taxon>Clostridia</taxon>
        <taxon>Eubacteriales</taxon>
        <taxon>Clostridiaceae</taxon>
        <taxon>Clostridium</taxon>
    </lineage>
</organism>
<dbReference type="CDD" id="cd00729">
    <property type="entry name" value="rubredoxin_SM"/>
    <property type="match status" value="1"/>
</dbReference>
<name>A0ABU4JY43_9CLOT</name>
<dbReference type="Pfam" id="PF21349">
    <property type="entry name" value="RUBY_RBDX"/>
    <property type="match status" value="1"/>
</dbReference>
<dbReference type="PROSITE" id="PS50903">
    <property type="entry name" value="RUBREDOXIN_LIKE"/>
    <property type="match status" value="1"/>
</dbReference>
<dbReference type="CDD" id="cd01041">
    <property type="entry name" value="Rubrerythrin"/>
    <property type="match status" value="1"/>
</dbReference>
<dbReference type="InterPro" id="IPR052753">
    <property type="entry name" value="Rbr2/Nigerythrin"/>
</dbReference>
<dbReference type="InterPro" id="IPR009078">
    <property type="entry name" value="Ferritin-like_SF"/>
</dbReference>
<dbReference type="EMBL" id="JARUJP010000029">
    <property type="protein sequence ID" value="MDW8802823.1"/>
    <property type="molecule type" value="Genomic_DNA"/>
</dbReference>
<evidence type="ECO:0000256" key="3">
    <source>
        <dbReference type="ARBA" id="ARBA00022982"/>
    </source>
</evidence>
<reference evidence="6 7" key="1">
    <citation type="submission" date="2023-04" db="EMBL/GenBank/DDBJ databases">
        <title>Clostridium tannerae sp. nov., isolated from the fecal material of an alpaca.</title>
        <authorList>
            <person name="Miller S."/>
            <person name="Hendry M."/>
            <person name="King J."/>
            <person name="Sankaranarayanan K."/>
            <person name="Lawson P.A."/>
        </authorList>
    </citation>
    <scope>NUCLEOTIDE SEQUENCE [LARGE SCALE GENOMIC DNA]</scope>
    <source>
        <strain evidence="6 7">A1-XYC3</strain>
    </source>
</reference>
<dbReference type="InterPro" id="IPR048574">
    <property type="entry name" value="RUBY_RBDX"/>
</dbReference>
<evidence type="ECO:0000256" key="1">
    <source>
        <dbReference type="ARBA" id="ARBA00001965"/>
    </source>
</evidence>
<dbReference type="PROSITE" id="PS50905">
    <property type="entry name" value="FERRITIN_LIKE"/>
    <property type="match status" value="1"/>
</dbReference>
<dbReference type="PANTHER" id="PTHR33746">
    <property type="entry name" value="RUBRERYTHRIN"/>
    <property type="match status" value="1"/>
</dbReference>
<dbReference type="RefSeq" id="WP_261671426.1">
    <property type="nucleotide sequence ID" value="NZ_JARUJP010000029.1"/>
</dbReference>
<dbReference type="InterPro" id="IPR009040">
    <property type="entry name" value="Ferritin-like_diiron"/>
</dbReference>
<dbReference type="Pfam" id="PF02915">
    <property type="entry name" value="Rubrerythrin"/>
    <property type="match status" value="1"/>
</dbReference>
<evidence type="ECO:0000256" key="2">
    <source>
        <dbReference type="ARBA" id="ARBA00022448"/>
    </source>
</evidence>
<dbReference type="Gene3D" id="1.20.1260.10">
    <property type="match status" value="1"/>
</dbReference>
<evidence type="ECO:0000313" key="6">
    <source>
        <dbReference type="EMBL" id="MDW8802823.1"/>
    </source>
</evidence>
<dbReference type="InterPro" id="IPR012347">
    <property type="entry name" value="Ferritin-like"/>
</dbReference>
<dbReference type="Proteomes" id="UP001281656">
    <property type="component" value="Unassembled WGS sequence"/>
</dbReference>
<gene>
    <name evidence="6" type="ORF">P8V03_16885</name>
</gene>
<feature type="domain" description="Ferritin-like diiron" evidence="5">
    <location>
        <begin position="2"/>
        <end position="146"/>
    </location>
</feature>
<proteinExistence type="predicted"/>
<protein>
    <submittedName>
        <fullName evidence="6">Rubrerythrin family protein</fullName>
    </submittedName>
</protein>
<keyword evidence="7" id="KW-1185">Reference proteome</keyword>
<comment type="cofactor">
    <cofactor evidence="1">
        <name>Fe(3+)</name>
        <dbReference type="ChEBI" id="CHEBI:29034"/>
    </cofactor>
</comment>
<dbReference type="InterPro" id="IPR024934">
    <property type="entry name" value="Rubredoxin-like_dom"/>
</dbReference>
<evidence type="ECO:0000259" key="5">
    <source>
        <dbReference type="PROSITE" id="PS50905"/>
    </source>
</evidence>